<protein>
    <submittedName>
        <fullName evidence="2">Uncharacterized protein</fullName>
    </submittedName>
</protein>
<evidence type="ECO:0000313" key="3">
    <source>
        <dbReference type="Proteomes" id="UP000318626"/>
    </source>
</evidence>
<keyword evidence="1" id="KW-0812">Transmembrane</keyword>
<name>A0A518C7T1_9BACT</name>
<accession>A0A518C7T1</accession>
<sequence length="65" mass="6610">MKTLGIVLVIIGGLMVMSGLRLALTEYDLSDTNDISKASGGIGFSVAMIAVGGYLAFGKSGKGKD</sequence>
<keyword evidence="1" id="KW-1133">Transmembrane helix</keyword>
<dbReference type="RefSeq" id="WP_144972492.1">
    <property type="nucleotide sequence ID" value="NZ_CP036289.1"/>
</dbReference>
<feature type="transmembrane region" description="Helical" evidence="1">
    <location>
        <begin position="39"/>
        <end position="57"/>
    </location>
</feature>
<keyword evidence="3" id="KW-1185">Reference proteome</keyword>
<dbReference type="AlphaFoldDB" id="A0A518C7T1"/>
<dbReference type="EMBL" id="CP036289">
    <property type="protein sequence ID" value="QDU75260.1"/>
    <property type="molecule type" value="Genomic_DNA"/>
</dbReference>
<evidence type="ECO:0000256" key="1">
    <source>
        <dbReference type="SAM" id="Phobius"/>
    </source>
</evidence>
<gene>
    <name evidence="2" type="ORF">Pan97_22900</name>
</gene>
<keyword evidence="1" id="KW-0472">Membrane</keyword>
<dbReference type="OrthoDB" id="9971082at2"/>
<proteinExistence type="predicted"/>
<organism evidence="2 3">
    <name type="scientific">Bremerella volcania</name>
    <dbReference type="NCBI Taxonomy" id="2527984"/>
    <lineage>
        <taxon>Bacteria</taxon>
        <taxon>Pseudomonadati</taxon>
        <taxon>Planctomycetota</taxon>
        <taxon>Planctomycetia</taxon>
        <taxon>Pirellulales</taxon>
        <taxon>Pirellulaceae</taxon>
        <taxon>Bremerella</taxon>
    </lineage>
</organism>
<evidence type="ECO:0000313" key="2">
    <source>
        <dbReference type="EMBL" id="QDU75260.1"/>
    </source>
</evidence>
<reference evidence="3" key="1">
    <citation type="submission" date="2019-02" db="EMBL/GenBank/DDBJ databases">
        <title>Deep-cultivation of Planctomycetes and their phenomic and genomic characterization uncovers novel biology.</title>
        <authorList>
            <person name="Wiegand S."/>
            <person name="Jogler M."/>
            <person name="Boedeker C."/>
            <person name="Pinto D."/>
            <person name="Vollmers J."/>
            <person name="Rivas-Marin E."/>
            <person name="Kohn T."/>
            <person name="Peeters S.H."/>
            <person name="Heuer A."/>
            <person name="Rast P."/>
            <person name="Oberbeckmann S."/>
            <person name="Bunk B."/>
            <person name="Jeske O."/>
            <person name="Meyerdierks A."/>
            <person name="Storesund J.E."/>
            <person name="Kallscheuer N."/>
            <person name="Luecker S."/>
            <person name="Lage O.M."/>
            <person name="Pohl T."/>
            <person name="Merkel B.J."/>
            <person name="Hornburger P."/>
            <person name="Mueller R.-W."/>
            <person name="Bruemmer F."/>
            <person name="Labrenz M."/>
            <person name="Spormann A.M."/>
            <person name="Op den Camp H."/>
            <person name="Overmann J."/>
            <person name="Amann R."/>
            <person name="Jetten M.S.M."/>
            <person name="Mascher T."/>
            <person name="Medema M.H."/>
            <person name="Devos D.P."/>
            <person name="Kaster A.-K."/>
            <person name="Ovreas L."/>
            <person name="Rohde M."/>
            <person name="Galperin M.Y."/>
            <person name="Jogler C."/>
        </authorList>
    </citation>
    <scope>NUCLEOTIDE SEQUENCE [LARGE SCALE GENOMIC DNA]</scope>
    <source>
        <strain evidence="3">Pan97</strain>
    </source>
</reference>
<dbReference type="KEGG" id="bvo:Pan97_22900"/>
<dbReference type="Proteomes" id="UP000318626">
    <property type="component" value="Chromosome"/>
</dbReference>